<dbReference type="PANTHER" id="PTHR12801:SF45">
    <property type="entry name" value="RNA EXONUCLEASE 4"/>
    <property type="match status" value="1"/>
</dbReference>
<keyword evidence="6" id="KW-0378">Hydrolase</keyword>
<evidence type="ECO:0000256" key="4">
    <source>
        <dbReference type="ARBA" id="ARBA00022552"/>
    </source>
</evidence>
<dbReference type="GO" id="GO:0000027">
    <property type="term" value="P:ribosomal large subunit assembly"/>
    <property type="evidence" value="ECO:0007669"/>
    <property type="project" value="TreeGrafter"/>
</dbReference>
<feature type="region of interest" description="Disordered" evidence="10">
    <location>
        <begin position="267"/>
        <end position="338"/>
    </location>
</feature>
<dbReference type="Gene3D" id="3.30.420.10">
    <property type="entry name" value="Ribonuclease H-like superfamily/Ribonuclease H"/>
    <property type="match status" value="1"/>
</dbReference>
<keyword evidence="8" id="KW-0539">Nucleus</keyword>
<dbReference type="GO" id="GO:0006364">
    <property type="term" value="P:rRNA processing"/>
    <property type="evidence" value="ECO:0007669"/>
    <property type="project" value="UniProtKB-KW"/>
</dbReference>
<dbReference type="PANTHER" id="PTHR12801">
    <property type="entry name" value="RNA EXONUCLEASE REXO1 / RECO3 FAMILY MEMBER-RELATED"/>
    <property type="match status" value="1"/>
</dbReference>
<evidence type="ECO:0000256" key="7">
    <source>
        <dbReference type="ARBA" id="ARBA00022839"/>
    </source>
</evidence>
<comment type="function">
    <text evidence="9">Exoribonuclease involved in ribosome biosynthesis. Involved in the processing of ITS1, the internal transcribed spacer localized between the 18S and 5.8S rRNAs.</text>
</comment>
<comment type="subcellular location">
    <subcellularLocation>
        <location evidence="1">Nucleus</location>
    </subcellularLocation>
</comment>
<dbReference type="Pfam" id="PF00929">
    <property type="entry name" value="RNase_T"/>
    <property type="match status" value="1"/>
</dbReference>
<evidence type="ECO:0000256" key="9">
    <source>
        <dbReference type="ARBA" id="ARBA00025599"/>
    </source>
</evidence>
<evidence type="ECO:0000256" key="8">
    <source>
        <dbReference type="ARBA" id="ARBA00023242"/>
    </source>
</evidence>
<dbReference type="GO" id="GO:0003676">
    <property type="term" value="F:nucleic acid binding"/>
    <property type="evidence" value="ECO:0007669"/>
    <property type="project" value="InterPro"/>
</dbReference>
<evidence type="ECO:0000256" key="1">
    <source>
        <dbReference type="ARBA" id="ARBA00004123"/>
    </source>
</evidence>
<dbReference type="GO" id="GO:0005634">
    <property type="term" value="C:nucleus"/>
    <property type="evidence" value="ECO:0007669"/>
    <property type="project" value="UniProtKB-SubCell"/>
</dbReference>
<dbReference type="Proteomes" id="UP000076727">
    <property type="component" value="Unassembled WGS sequence"/>
</dbReference>
<feature type="region of interest" description="Disordered" evidence="10">
    <location>
        <begin position="1"/>
        <end position="58"/>
    </location>
</feature>
<keyword evidence="7" id="KW-0269">Exonuclease</keyword>
<reference evidence="12 13" key="1">
    <citation type="journal article" date="2016" name="Mol. Biol. Evol.">
        <title>Comparative Genomics of Early-Diverging Mushroom-Forming Fungi Provides Insights into the Origins of Lignocellulose Decay Capabilities.</title>
        <authorList>
            <person name="Nagy L.G."/>
            <person name="Riley R."/>
            <person name="Tritt A."/>
            <person name="Adam C."/>
            <person name="Daum C."/>
            <person name="Floudas D."/>
            <person name="Sun H."/>
            <person name="Yadav J.S."/>
            <person name="Pangilinan J."/>
            <person name="Larsson K.H."/>
            <person name="Matsuura K."/>
            <person name="Barry K."/>
            <person name="Labutti K."/>
            <person name="Kuo R."/>
            <person name="Ohm R.A."/>
            <person name="Bhattacharya S.S."/>
            <person name="Shirouzu T."/>
            <person name="Yoshinaga Y."/>
            <person name="Martin F.M."/>
            <person name="Grigoriev I.V."/>
            <person name="Hibbett D.S."/>
        </authorList>
    </citation>
    <scope>NUCLEOTIDE SEQUENCE [LARGE SCALE GENOMIC DNA]</scope>
    <source>
        <strain evidence="12 13">L-15889</strain>
    </source>
</reference>
<gene>
    <name evidence="12" type="ORF">DAEQUDRAFT_745138</name>
</gene>
<organism evidence="12 13">
    <name type="scientific">Daedalea quercina L-15889</name>
    <dbReference type="NCBI Taxonomy" id="1314783"/>
    <lineage>
        <taxon>Eukaryota</taxon>
        <taxon>Fungi</taxon>
        <taxon>Dikarya</taxon>
        <taxon>Basidiomycota</taxon>
        <taxon>Agaricomycotina</taxon>
        <taxon>Agaricomycetes</taxon>
        <taxon>Polyporales</taxon>
        <taxon>Fomitopsis</taxon>
    </lineage>
</organism>
<dbReference type="AlphaFoldDB" id="A0A165QNG8"/>
<evidence type="ECO:0000313" key="13">
    <source>
        <dbReference type="Proteomes" id="UP000076727"/>
    </source>
</evidence>
<evidence type="ECO:0000256" key="10">
    <source>
        <dbReference type="SAM" id="MobiDB-lite"/>
    </source>
</evidence>
<dbReference type="FunFam" id="3.30.420.10:FF:000007">
    <property type="entry name" value="Interferon-stimulated exonuclease gene 20"/>
    <property type="match status" value="1"/>
</dbReference>
<evidence type="ECO:0000256" key="2">
    <source>
        <dbReference type="ARBA" id="ARBA00010489"/>
    </source>
</evidence>
<keyword evidence="4" id="KW-0698">rRNA processing</keyword>
<dbReference type="OrthoDB" id="8191639at2759"/>
<proteinExistence type="inferred from homology"/>
<dbReference type="STRING" id="1314783.A0A165QNG8"/>
<dbReference type="InterPro" id="IPR037431">
    <property type="entry name" value="REX4_DEDDh_dom"/>
</dbReference>
<dbReference type="SUPFAM" id="SSF53098">
    <property type="entry name" value="Ribonuclease H-like"/>
    <property type="match status" value="1"/>
</dbReference>
<evidence type="ECO:0000313" key="12">
    <source>
        <dbReference type="EMBL" id="KZT69707.1"/>
    </source>
</evidence>
<evidence type="ECO:0000256" key="6">
    <source>
        <dbReference type="ARBA" id="ARBA00022801"/>
    </source>
</evidence>
<keyword evidence="5" id="KW-0540">Nuclease</keyword>
<evidence type="ECO:0000256" key="5">
    <source>
        <dbReference type="ARBA" id="ARBA00022722"/>
    </source>
</evidence>
<keyword evidence="13" id="KW-1185">Reference proteome</keyword>
<dbReference type="EMBL" id="KV429056">
    <property type="protein sequence ID" value="KZT69707.1"/>
    <property type="molecule type" value="Genomic_DNA"/>
</dbReference>
<feature type="compositionally biased region" description="Polar residues" evidence="10">
    <location>
        <begin position="1"/>
        <end position="15"/>
    </location>
</feature>
<dbReference type="GO" id="GO:0008408">
    <property type="term" value="F:3'-5' exonuclease activity"/>
    <property type="evidence" value="ECO:0007669"/>
    <property type="project" value="InterPro"/>
</dbReference>
<dbReference type="InterPro" id="IPR012337">
    <property type="entry name" value="RNaseH-like_sf"/>
</dbReference>
<feature type="compositionally biased region" description="Polar residues" evidence="10">
    <location>
        <begin position="24"/>
        <end position="35"/>
    </location>
</feature>
<name>A0A165QNG8_9APHY</name>
<feature type="compositionally biased region" description="Low complexity" evidence="10">
    <location>
        <begin position="289"/>
        <end position="299"/>
    </location>
</feature>
<dbReference type="InterPro" id="IPR036397">
    <property type="entry name" value="RNaseH_sf"/>
</dbReference>
<comment type="similarity">
    <text evidence="2">Belongs to the REXO4 family.</text>
</comment>
<evidence type="ECO:0000256" key="3">
    <source>
        <dbReference type="ARBA" id="ARBA00016937"/>
    </source>
</evidence>
<sequence length="338" mass="37634">MSHQATTAPTPSSNWRALRKKLPTASSQSDPQQSATPPPKNKHRAHHESGEQSEISFIHGRDVTQVRSVIPVHLTDYGDDLSGEDSKAVLRKMISGELKHSSSHQQPGKYLALDCEMVGVGPGGRESSLARVSIVNFYGHVLLDTYVRQRERVVDYRTQWSGIRARDMVNAKPFAEVQKTVADLLKDCILVGHAVHNDLKALLLSHPRHQTRDTQLYAHMHKVVKTRYPALRNLVQQELGVAIQTGEHSSVTDARATMAVYRLHRKEWEKGQRQDGQPSSSKKRKRAASDAQSATTSSAIVARKYVGGGRKGVSSGLSTIVMRKETSTNKDQWWTKLD</sequence>
<dbReference type="SMART" id="SM00479">
    <property type="entry name" value="EXOIII"/>
    <property type="match status" value="1"/>
</dbReference>
<feature type="domain" description="Exonuclease" evidence="11">
    <location>
        <begin position="109"/>
        <end position="270"/>
    </location>
</feature>
<dbReference type="InterPro" id="IPR047021">
    <property type="entry name" value="REXO1/3/4-like"/>
</dbReference>
<evidence type="ECO:0000259" key="11">
    <source>
        <dbReference type="SMART" id="SM00479"/>
    </source>
</evidence>
<protein>
    <recommendedName>
        <fullName evidence="3">RNA exonuclease 4</fullName>
    </recommendedName>
</protein>
<accession>A0A165QNG8</accession>
<dbReference type="InterPro" id="IPR013520">
    <property type="entry name" value="Ribonucl_H"/>
</dbReference>
<dbReference type="CDD" id="cd06144">
    <property type="entry name" value="REX4_like"/>
    <property type="match status" value="1"/>
</dbReference>